<comment type="subcellular location">
    <subcellularLocation>
        <location evidence="1">Secreted</location>
        <location evidence="1">Extracellular space</location>
    </subcellularLocation>
</comment>
<dbReference type="PANTHER" id="PTHR33599">
    <property type="entry name" value="PROTEIN IDA-LIKE 5"/>
    <property type="match status" value="1"/>
</dbReference>
<gene>
    <name evidence="4" type="ORF">KK1_039532</name>
</gene>
<evidence type="ECO:0000313" key="4">
    <source>
        <dbReference type="EMBL" id="KYP39168.1"/>
    </source>
</evidence>
<evidence type="ECO:0000256" key="2">
    <source>
        <dbReference type="ARBA" id="ARBA00022525"/>
    </source>
</evidence>
<name>A0A151R950_CAJCA</name>
<dbReference type="Proteomes" id="UP000075243">
    <property type="component" value="Unassembled WGS sequence"/>
</dbReference>
<dbReference type="GO" id="GO:0010227">
    <property type="term" value="P:floral organ abscission"/>
    <property type="evidence" value="ECO:0007669"/>
    <property type="project" value="InterPro"/>
</dbReference>
<accession>A0A151R950</accession>
<dbReference type="OMA" id="HTMVFNF"/>
<dbReference type="EMBL" id="KQ483931">
    <property type="protein sequence ID" value="KYP39168.1"/>
    <property type="molecule type" value="Genomic_DNA"/>
</dbReference>
<keyword evidence="3" id="KW-0732">Signal</keyword>
<reference evidence="4" key="1">
    <citation type="journal article" date="2012" name="Nat. Biotechnol.">
        <title>Draft genome sequence of pigeonpea (Cajanus cajan), an orphan legume crop of resource-poor farmers.</title>
        <authorList>
            <person name="Varshney R.K."/>
            <person name="Chen W."/>
            <person name="Li Y."/>
            <person name="Bharti A.K."/>
            <person name="Saxena R.K."/>
            <person name="Schlueter J.A."/>
            <person name="Donoghue M.T."/>
            <person name="Azam S."/>
            <person name="Fan G."/>
            <person name="Whaley A.M."/>
            <person name="Farmer A.D."/>
            <person name="Sheridan J."/>
            <person name="Iwata A."/>
            <person name="Tuteja R."/>
            <person name="Penmetsa R.V."/>
            <person name="Wu W."/>
            <person name="Upadhyaya H.D."/>
            <person name="Yang S.P."/>
            <person name="Shah T."/>
            <person name="Saxena K.B."/>
            <person name="Michael T."/>
            <person name="McCombie W.R."/>
            <person name="Yang B."/>
            <person name="Zhang G."/>
            <person name="Yang H."/>
            <person name="Wang J."/>
            <person name="Spillane C."/>
            <person name="Cook D.R."/>
            <person name="May G.D."/>
            <person name="Xu X."/>
            <person name="Jackson S.A."/>
        </authorList>
    </citation>
    <scope>NUCLEOTIDE SEQUENCE [LARGE SCALE GENOMIC DNA]</scope>
</reference>
<evidence type="ECO:0000256" key="3">
    <source>
        <dbReference type="ARBA" id="ARBA00022729"/>
    </source>
</evidence>
<evidence type="ECO:0000313" key="5">
    <source>
        <dbReference type="Proteomes" id="UP000075243"/>
    </source>
</evidence>
<dbReference type="PANTHER" id="PTHR33599:SF20">
    <property type="entry name" value="PROTEIN IDA"/>
    <property type="match status" value="1"/>
</dbReference>
<keyword evidence="2" id="KW-0964">Secreted</keyword>
<keyword evidence="5" id="KW-1185">Reference proteome</keyword>
<sequence length="96" mass="10798">MANSRYFSKSLHLPCKTLSLVLLFVYLLLVGPCVAIRTGQTMRLNERREVELLKGKHNKPSFPYQSMVFNFFPKGPVPPSGPSKRHNAVVDSTPPN</sequence>
<dbReference type="GO" id="GO:0005576">
    <property type="term" value="C:extracellular region"/>
    <property type="evidence" value="ECO:0007669"/>
    <property type="project" value="UniProtKB-SubCell"/>
</dbReference>
<evidence type="ECO:0000256" key="1">
    <source>
        <dbReference type="ARBA" id="ARBA00004239"/>
    </source>
</evidence>
<organism evidence="4 5">
    <name type="scientific">Cajanus cajan</name>
    <name type="common">Pigeon pea</name>
    <name type="synonym">Cajanus indicus</name>
    <dbReference type="NCBI Taxonomy" id="3821"/>
    <lineage>
        <taxon>Eukaryota</taxon>
        <taxon>Viridiplantae</taxon>
        <taxon>Streptophyta</taxon>
        <taxon>Embryophyta</taxon>
        <taxon>Tracheophyta</taxon>
        <taxon>Spermatophyta</taxon>
        <taxon>Magnoliopsida</taxon>
        <taxon>eudicotyledons</taxon>
        <taxon>Gunneridae</taxon>
        <taxon>Pentapetalae</taxon>
        <taxon>rosids</taxon>
        <taxon>fabids</taxon>
        <taxon>Fabales</taxon>
        <taxon>Fabaceae</taxon>
        <taxon>Papilionoideae</taxon>
        <taxon>50 kb inversion clade</taxon>
        <taxon>NPAAA clade</taxon>
        <taxon>indigoferoid/millettioid clade</taxon>
        <taxon>Phaseoleae</taxon>
        <taxon>Cajanus</taxon>
    </lineage>
</organism>
<proteinExistence type="predicted"/>
<dbReference type="AlphaFoldDB" id="A0A151R950"/>
<dbReference type="InterPro" id="IPR039639">
    <property type="entry name" value="IDA-like"/>
</dbReference>
<protein>
    <submittedName>
        <fullName evidence="4">Protein IDA</fullName>
    </submittedName>
</protein>
<dbReference type="Gramene" id="C.cajan_39883.t">
    <property type="protein sequence ID" value="C.cajan_39883.t.cds1"/>
    <property type="gene ID" value="C.cajan_39883"/>
</dbReference>